<sequence length="492" mass="54358">MGANSPSSSPLTLKVIRDYFAECSDIKSENYEFGSAARTFQLTLIYCSGLTDMKQLNQAVVPALHRMLQEASSVSQAVSRNRFIALLPLPPGAGLREMERKLFAGELLVYVHGDNEVYFIDISERPERQPEESNTEVSIKGPKDGFTENLATNIALVRKRLRTQSVNYETFIIGRRSQTEVGLLYMQDVIRPDLVDIVRKQLHAIDTDIIVGSSQLGELMLNSNYSMFPLMDYIGRPDYVVESLSRGRFVILVDGSPMALIGPSSLWLLLKSPEDVHFPVFFVVLQRIIRLSGLIISLFTPGFWLALTAYNVEQLPFPLLATVSTARTGLPLSATMELLFMLGMFELFREAGIRLPKAVGQTLAVVGGLIVGDASIRAGLASPTTLVVAAVTAVATFTLINQSLSGTVSVLRLGVLLVSSLLGMFGFFLAVMAILLYLSSIMSYGIPYLAPVSPPQWRDMWKALLRLPLNMDKYRSSNLTREQDNTRKGDDS</sequence>
<evidence type="ECO:0000313" key="5">
    <source>
        <dbReference type="Proteomes" id="UP000266177"/>
    </source>
</evidence>
<dbReference type="Pfam" id="PF03323">
    <property type="entry name" value="GerA"/>
    <property type="match status" value="1"/>
</dbReference>
<dbReference type="InterPro" id="IPR050768">
    <property type="entry name" value="UPF0353/GerABKA_families"/>
</dbReference>
<organism evidence="4 5">
    <name type="scientific">Paenibacillus thiaminolyticus</name>
    <name type="common">Bacillus thiaminolyticus</name>
    <dbReference type="NCBI Taxonomy" id="49283"/>
    <lineage>
        <taxon>Bacteria</taxon>
        <taxon>Bacillati</taxon>
        <taxon>Bacillota</taxon>
        <taxon>Bacilli</taxon>
        <taxon>Bacillales</taxon>
        <taxon>Paenibacillaceae</taxon>
        <taxon>Paenibacillus</taxon>
    </lineage>
</organism>
<feature type="transmembrane region" description="Helical" evidence="3">
    <location>
        <begin position="291"/>
        <end position="310"/>
    </location>
</feature>
<dbReference type="PIRSF" id="PIRSF005690">
    <property type="entry name" value="GerBA"/>
    <property type="match status" value="1"/>
</dbReference>
<gene>
    <name evidence="4" type="ORF">DQX05_01865</name>
</gene>
<dbReference type="EMBL" id="QYZD01000001">
    <property type="protein sequence ID" value="RJG26798.1"/>
    <property type="molecule type" value="Genomic_DNA"/>
</dbReference>
<dbReference type="PANTHER" id="PTHR22550">
    <property type="entry name" value="SPORE GERMINATION PROTEIN"/>
    <property type="match status" value="1"/>
</dbReference>
<comment type="similarity">
    <text evidence="1">Belongs to the GerABKA family.</text>
</comment>
<dbReference type="AlphaFoldDB" id="A0A3A3GNW8"/>
<feature type="transmembrane region" description="Helical" evidence="3">
    <location>
        <begin position="385"/>
        <end position="404"/>
    </location>
</feature>
<feature type="transmembrane region" description="Helical" evidence="3">
    <location>
        <begin position="410"/>
        <end position="438"/>
    </location>
</feature>
<comment type="caution">
    <text evidence="4">The sequence shown here is derived from an EMBL/GenBank/DDBJ whole genome shotgun (WGS) entry which is preliminary data.</text>
</comment>
<name>A0A3A3GNW8_PANTH</name>
<protein>
    <submittedName>
        <fullName evidence="4">Spore germination protein</fullName>
    </submittedName>
</protein>
<keyword evidence="3" id="KW-0812">Transmembrane</keyword>
<keyword evidence="2 3" id="KW-0472">Membrane</keyword>
<reference evidence="4 5" key="1">
    <citation type="submission" date="2018-09" db="EMBL/GenBank/DDBJ databases">
        <title>Paenibacillus SK2017-BO5.</title>
        <authorList>
            <person name="Piskunova J.V."/>
            <person name="Dubiley S.A."/>
            <person name="Severinov K.V."/>
        </authorList>
    </citation>
    <scope>NUCLEOTIDE SEQUENCE [LARGE SCALE GENOMIC DNA]</scope>
    <source>
        <strain evidence="4 5">BO5</strain>
    </source>
</reference>
<dbReference type="PANTHER" id="PTHR22550:SF5">
    <property type="entry name" value="LEUCINE ZIPPER PROTEIN 4"/>
    <property type="match status" value="1"/>
</dbReference>
<proteinExistence type="inferred from homology"/>
<evidence type="ECO:0000256" key="2">
    <source>
        <dbReference type="ARBA" id="ARBA00023136"/>
    </source>
</evidence>
<dbReference type="GO" id="GO:0009847">
    <property type="term" value="P:spore germination"/>
    <property type="evidence" value="ECO:0007669"/>
    <property type="project" value="InterPro"/>
</dbReference>
<dbReference type="Proteomes" id="UP000266177">
    <property type="component" value="Unassembled WGS sequence"/>
</dbReference>
<dbReference type="OrthoDB" id="1726708at2"/>
<dbReference type="InterPro" id="IPR004995">
    <property type="entry name" value="Spore_Ger"/>
</dbReference>
<evidence type="ECO:0000313" key="4">
    <source>
        <dbReference type="EMBL" id="RJG26798.1"/>
    </source>
</evidence>
<accession>A0A3A3GNW8</accession>
<evidence type="ECO:0000256" key="3">
    <source>
        <dbReference type="SAM" id="Phobius"/>
    </source>
</evidence>
<keyword evidence="3" id="KW-1133">Transmembrane helix</keyword>
<dbReference type="RefSeq" id="WP_119790367.1">
    <property type="nucleotide sequence ID" value="NZ_QYZD01000001.1"/>
</dbReference>
<dbReference type="GO" id="GO:0016020">
    <property type="term" value="C:membrane"/>
    <property type="evidence" value="ECO:0007669"/>
    <property type="project" value="InterPro"/>
</dbReference>
<evidence type="ECO:0000256" key="1">
    <source>
        <dbReference type="ARBA" id="ARBA00005278"/>
    </source>
</evidence>